<proteinExistence type="predicted"/>
<evidence type="ECO:0000259" key="2">
    <source>
        <dbReference type="Pfam" id="PF06048"/>
    </source>
</evidence>
<feature type="compositionally biased region" description="Polar residues" evidence="1">
    <location>
        <begin position="1"/>
        <end position="10"/>
    </location>
</feature>
<feature type="region of interest" description="Disordered" evidence="1">
    <location>
        <begin position="1"/>
        <end position="35"/>
    </location>
</feature>
<evidence type="ECO:0000313" key="3">
    <source>
        <dbReference type="EMBL" id="RZH87120.1"/>
    </source>
</evidence>
<reference evidence="3 4" key="1">
    <citation type="submission" date="2018-11" db="EMBL/GenBank/DDBJ databases">
        <title>Genomic profiling of Staphylococcus species from a Poultry farm system in KwaZulu-Natal, South Africa.</title>
        <authorList>
            <person name="Amoako D.G."/>
            <person name="Somboro A.M."/>
            <person name="Abia A.L.K."/>
            <person name="Bester L.A."/>
            <person name="Essack S.Y."/>
        </authorList>
    </citation>
    <scope>NUCLEOTIDE SEQUENCE [LARGE SCALE GENOMIC DNA]</scope>
    <source>
        <strain evidence="3 4">SA9</strain>
    </source>
</reference>
<dbReference type="Pfam" id="PF06048">
    <property type="entry name" value="DUF927"/>
    <property type="match status" value="1"/>
</dbReference>
<organism evidence="3 4">
    <name type="scientific">Staphylococcus aureus</name>
    <dbReference type="NCBI Taxonomy" id="1280"/>
    <lineage>
        <taxon>Bacteria</taxon>
        <taxon>Bacillati</taxon>
        <taxon>Bacillota</taxon>
        <taxon>Bacilli</taxon>
        <taxon>Bacillales</taxon>
        <taxon>Staphylococcaceae</taxon>
        <taxon>Staphylococcus</taxon>
    </lineage>
</organism>
<name>A0AB74DZF5_STAAU</name>
<evidence type="ECO:0000313" key="4">
    <source>
        <dbReference type="Proteomes" id="UP000293434"/>
    </source>
</evidence>
<dbReference type="Proteomes" id="UP000293434">
    <property type="component" value="Unassembled WGS sequence"/>
</dbReference>
<dbReference type="InterPro" id="IPR009270">
    <property type="entry name" value="DUF927"/>
</dbReference>
<protein>
    <submittedName>
        <fullName evidence="3">DUF927 domain-containing protein</fullName>
    </submittedName>
</protein>
<dbReference type="AlphaFoldDB" id="A0AB74DZF5"/>
<comment type="caution">
    <text evidence="3">The sequence shown here is derived from an EMBL/GenBank/DDBJ whole genome shotgun (WGS) entry which is preliminary data.</text>
</comment>
<dbReference type="RefSeq" id="WP_130133471.1">
    <property type="nucleotide sequence ID" value="NZ_RQTC01000840.1"/>
</dbReference>
<feature type="non-terminal residue" evidence="3">
    <location>
        <position position="59"/>
    </location>
</feature>
<dbReference type="EMBL" id="RQTC01000840">
    <property type="protein sequence ID" value="RZH87120.1"/>
    <property type="molecule type" value="Genomic_DNA"/>
</dbReference>
<accession>A0AB74DZF5</accession>
<gene>
    <name evidence="3" type="ORF">EIG94_17685</name>
</gene>
<feature type="compositionally biased region" description="Basic and acidic residues" evidence="1">
    <location>
        <begin position="20"/>
        <end position="30"/>
    </location>
</feature>
<evidence type="ECO:0000256" key="1">
    <source>
        <dbReference type="SAM" id="MobiDB-lite"/>
    </source>
</evidence>
<feature type="domain" description="DUF927" evidence="2">
    <location>
        <begin position="16"/>
        <end position="58"/>
    </location>
</feature>
<sequence length="59" mass="6688">MTQTNPSFNPSPRYKSKKGWYKDKPPKEKGGMPTEVEIAGPIVIENKFIDPKTNPEKVI</sequence>